<reference evidence="3" key="1">
    <citation type="submission" date="2020-04" db="EMBL/GenBank/DDBJ databases">
        <title>Hybrid Assembly of Korean Phytophthora infestans isolates.</title>
        <authorList>
            <person name="Prokchorchik M."/>
            <person name="Lee Y."/>
            <person name="Seo J."/>
            <person name="Cho J.-H."/>
            <person name="Park Y.-E."/>
            <person name="Jang D.-C."/>
            <person name="Im J.-S."/>
            <person name="Choi J.-G."/>
            <person name="Park H.-J."/>
            <person name="Lee G.-B."/>
            <person name="Lee Y.-G."/>
            <person name="Hong S.-Y."/>
            <person name="Cho K."/>
            <person name="Sohn K.H."/>
        </authorList>
    </citation>
    <scope>NUCLEOTIDE SEQUENCE</scope>
    <source>
        <strain evidence="3">KR_1_A1</strain>
    </source>
</reference>
<keyword evidence="3" id="KW-0255">Endonuclease</keyword>
<sequence>MKEKAMRKRGRGAGPRLNDLQRLEIIHKHKNSNPPLSMRQLARDFGVNEKSIRRIINSAADIEARAGSSAVLNMRVHVHRRSAPRFPELEKTLAAWIDARERAKAEISPSVVIDKAKLVARSMGISPDQFKASWGWYDKFSKRYGIRTAFVSSAEKKYEYNIRETKSLQDLHKLMTQYDPEWIFTVEETSLFYDTLPFDESQEHRNRVTLVVSCNSTGKLTLPVSLIGKMSTTSTFPVPYFSQERAWLDRPTFGRWYSSVFVPFVRERTSKPVLLVVDGERPGHQGNFEDDGIRLVFLPSVASFGEATTNPKTWWTRPLEVGVISALKAHYKYLLVQSVMSYHNAPEEVKATLKASEEREYGGGVHFGHTPTLLDAARLLEQAWSQVPDDILEKCFVRANMVPPSKLLTPPAPPTGMTVLEEQKQNSIRYSDGIAGKIEGMLASSSLWAVSKQNSSSNLRDRIQVFMYLDADKSYKLQRQLQKEIHEALSDQATLPSTADFTDAKSRSSEPELESQIREILLGITDISSRLRRLPRSGADAKRLAPLHLEGCIAAADQIRRCIQDFDKTLHKDINSDKPAPN</sequence>
<organism evidence="3 4">
    <name type="scientific">Phytophthora infestans</name>
    <name type="common">Potato late blight agent</name>
    <name type="synonym">Botrytis infestans</name>
    <dbReference type="NCBI Taxonomy" id="4787"/>
    <lineage>
        <taxon>Eukaryota</taxon>
        <taxon>Sar</taxon>
        <taxon>Stramenopiles</taxon>
        <taxon>Oomycota</taxon>
        <taxon>Peronosporomycetes</taxon>
        <taxon>Peronosporales</taxon>
        <taxon>Peronosporaceae</taxon>
        <taxon>Phytophthora</taxon>
    </lineage>
</organism>
<dbReference type="GO" id="GO:0003677">
    <property type="term" value="F:DNA binding"/>
    <property type="evidence" value="ECO:0007669"/>
    <property type="project" value="UniProtKB-KW"/>
</dbReference>
<dbReference type="InterPro" id="IPR004875">
    <property type="entry name" value="DDE_SF_endonuclease_dom"/>
</dbReference>
<evidence type="ECO:0000313" key="4">
    <source>
        <dbReference type="Proteomes" id="UP000602510"/>
    </source>
</evidence>
<dbReference type="SMART" id="SM00674">
    <property type="entry name" value="CENPB"/>
    <property type="match status" value="1"/>
</dbReference>
<keyword evidence="1" id="KW-0238">DNA-binding</keyword>
<keyword evidence="4" id="KW-1185">Reference proteome</keyword>
<dbReference type="AlphaFoldDB" id="A0A833SHW4"/>
<dbReference type="PROSITE" id="PS51253">
    <property type="entry name" value="HTH_CENPB"/>
    <property type="match status" value="1"/>
</dbReference>
<dbReference type="Pfam" id="PF03184">
    <property type="entry name" value="DDE_1"/>
    <property type="match status" value="1"/>
</dbReference>
<evidence type="ECO:0000259" key="2">
    <source>
        <dbReference type="PROSITE" id="PS51253"/>
    </source>
</evidence>
<protein>
    <submittedName>
        <fullName evidence="3">DDE superfamily endonuclease</fullName>
    </submittedName>
</protein>
<keyword evidence="3" id="KW-0378">Hydrolase</keyword>
<dbReference type="InterPro" id="IPR006600">
    <property type="entry name" value="HTH_CenpB_DNA-bd_dom"/>
</dbReference>
<accession>A0A833SHW4</accession>
<name>A0A833SHW4_PHYIN</name>
<evidence type="ECO:0000313" key="3">
    <source>
        <dbReference type="EMBL" id="KAF4029923.1"/>
    </source>
</evidence>
<dbReference type="PANTHER" id="PTHR19303:SF73">
    <property type="entry name" value="PROTEIN PDC2"/>
    <property type="match status" value="1"/>
</dbReference>
<dbReference type="GO" id="GO:0004519">
    <property type="term" value="F:endonuclease activity"/>
    <property type="evidence" value="ECO:0007669"/>
    <property type="project" value="UniProtKB-KW"/>
</dbReference>
<evidence type="ECO:0000256" key="1">
    <source>
        <dbReference type="ARBA" id="ARBA00023125"/>
    </source>
</evidence>
<dbReference type="GO" id="GO:0005634">
    <property type="term" value="C:nucleus"/>
    <property type="evidence" value="ECO:0007669"/>
    <property type="project" value="TreeGrafter"/>
</dbReference>
<dbReference type="SUPFAM" id="SSF46689">
    <property type="entry name" value="Homeodomain-like"/>
    <property type="match status" value="1"/>
</dbReference>
<feature type="domain" description="HTH CENPB-type" evidence="2">
    <location>
        <begin position="77"/>
        <end position="150"/>
    </location>
</feature>
<gene>
    <name evidence="3" type="ORF">GN244_ATG18305</name>
</gene>
<comment type="caution">
    <text evidence="3">The sequence shown here is derived from an EMBL/GenBank/DDBJ whole genome shotgun (WGS) entry which is preliminary data.</text>
</comment>
<dbReference type="Gene3D" id="1.10.10.60">
    <property type="entry name" value="Homeodomain-like"/>
    <property type="match status" value="1"/>
</dbReference>
<proteinExistence type="predicted"/>
<dbReference type="InterPro" id="IPR009057">
    <property type="entry name" value="Homeodomain-like_sf"/>
</dbReference>
<dbReference type="InterPro" id="IPR050863">
    <property type="entry name" value="CenT-Element_Derived"/>
</dbReference>
<keyword evidence="3" id="KW-0540">Nuclease</keyword>
<dbReference type="Pfam" id="PF03221">
    <property type="entry name" value="HTH_Tnp_Tc5"/>
    <property type="match status" value="1"/>
</dbReference>
<dbReference type="EMBL" id="WSZM01000732">
    <property type="protein sequence ID" value="KAF4029923.1"/>
    <property type="molecule type" value="Genomic_DNA"/>
</dbReference>
<dbReference type="PANTHER" id="PTHR19303">
    <property type="entry name" value="TRANSPOSON"/>
    <property type="match status" value="1"/>
</dbReference>
<dbReference type="Proteomes" id="UP000602510">
    <property type="component" value="Unassembled WGS sequence"/>
</dbReference>